<protein>
    <submittedName>
        <fullName evidence="1">Uncharacterized protein</fullName>
    </submittedName>
</protein>
<evidence type="ECO:0000313" key="1">
    <source>
        <dbReference type="EMBL" id="JAH35130.1"/>
    </source>
</evidence>
<name>A0A0E9S376_ANGAN</name>
<proteinExistence type="predicted"/>
<sequence>MFQSRTVRKKRTAFLSDSARPLLFAQDLCSARSA</sequence>
<reference evidence="1" key="1">
    <citation type="submission" date="2014-11" db="EMBL/GenBank/DDBJ databases">
        <authorList>
            <person name="Amaro Gonzalez C."/>
        </authorList>
    </citation>
    <scope>NUCLEOTIDE SEQUENCE</scope>
</reference>
<organism evidence="1">
    <name type="scientific">Anguilla anguilla</name>
    <name type="common">European freshwater eel</name>
    <name type="synonym">Muraena anguilla</name>
    <dbReference type="NCBI Taxonomy" id="7936"/>
    <lineage>
        <taxon>Eukaryota</taxon>
        <taxon>Metazoa</taxon>
        <taxon>Chordata</taxon>
        <taxon>Craniata</taxon>
        <taxon>Vertebrata</taxon>
        <taxon>Euteleostomi</taxon>
        <taxon>Actinopterygii</taxon>
        <taxon>Neopterygii</taxon>
        <taxon>Teleostei</taxon>
        <taxon>Anguilliformes</taxon>
        <taxon>Anguillidae</taxon>
        <taxon>Anguilla</taxon>
    </lineage>
</organism>
<dbReference type="AlphaFoldDB" id="A0A0E9S376"/>
<accession>A0A0E9S376</accession>
<dbReference type="EMBL" id="GBXM01073447">
    <property type="protein sequence ID" value="JAH35130.1"/>
    <property type="molecule type" value="Transcribed_RNA"/>
</dbReference>
<reference evidence="1" key="2">
    <citation type="journal article" date="2015" name="Fish Shellfish Immunol.">
        <title>Early steps in the European eel (Anguilla anguilla)-Vibrio vulnificus interaction in the gills: Role of the RtxA13 toxin.</title>
        <authorList>
            <person name="Callol A."/>
            <person name="Pajuelo D."/>
            <person name="Ebbesson L."/>
            <person name="Teles M."/>
            <person name="MacKenzie S."/>
            <person name="Amaro C."/>
        </authorList>
    </citation>
    <scope>NUCLEOTIDE SEQUENCE</scope>
</reference>